<protein>
    <submittedName>
        <fullName evidence="9">TIGR00375 family protein</fullName>
    </submittedName>
</protein>
<gene>
    <name evidence="9" type="ORF">SAMN07250955_1212</name>
</gene>
<reference evidence="9 10" key="1">
    <citation type="submission" date="2017-06" db="EMBL/GenBank/DDBJ databases">
        <authorList>
            <person name="Kim H.J."/>
            <person name="Triplett B.A."/>
        </authorList>
    </citation>
    <scope>NUCLEOTIDE SEQUENCE [LARGE SCALE GENOMIC DNA]</scope>
    <source>
        <strain evidence="9 10">B29T1</strain>
    </source>
</reference>
<evidence type="ECO:0000256" key="2">
    <source>
        <dbReference type="ARBA" id="ARBA00022801"/>
    </source>
</evidence>
<dbReference type="InterPro" id="IPR013986">
    <property type="entry name" value="DExx_box_DNA_helicase_dom_sf"/>
</dbReference>
<dbReference type="Gene3D" id="1.10.10.160">
    <property type="match status" value="1"/>
</dbReference>
<evidence type="ECO:0000259" key="7">
    <source>
        <dbReference type="PROSITE" id="PS51198"/>
    </source>
</evidence>
<dbReference type="GO" id="GO:0005524">
    <property type="term" value="F:ATP binding"/>
    <property type="evidence" value="ECO:0007669"/>
    <property type="project" value="UniProtKB-UniRule"/>
</dbReference>
<dbReference type="InterPro" id="IPR014017">
    <property type="entry name" value="DNA_helicase_UvrD-like_C"/>
</dbReference>
<dbReference type="CDD" id="cd19067">
    <property type="entry name" value="PfuEndoQ-like"/>
    <property type="match status" value="1"/>
</dbReference>
<evidence type="ECO:0000313" key="10">
    <source>
        <dbReference type="Proteomes" id="UP000197065"/>
    </source>
</evidence>
<dbReference type="PANTHER" id="PTHR40084:SF1">
    <property type="entry name" value="PHOSPHOTRANSFERASE"/>
    <property type="match status" value="1"/>
</dbReference>
<dbReference type="EMBL" id="FYEH01000021">
    <property type="protein sequence ID" value="SNB79357.1"/>
    <property type="molecule type" value="Genomic_DNA"/>
</dbReference>
<keyword evidence="4 5" id="KW-0067">ATP-binding</keyword>
<dbReference type="InterPro" id="IPR016195">
    <property type="entry name" value="Pol/histidinol_Pase-like"/>
</dbReference>
<keyword evidence="1 5" id="KW-0547">Nucleotide-binding</keyword>
<dbReference type="GO" id="GO:0004386">
    <property type="term" value="F:helicase activity"/>
    <property type="evidence" value="ECO:0007669"/>
    <property type="project" value="UniProtKB-UniRule"/>
</dbReference>
<keyword evidence="10" id="KW-1185">Reference proteome</keyword>
<evidence type="ECO:0000256" key="1">
    <source>
        <dbReference type="ARBA" id="ARBA00022741"/>
    </source>
</evidence>
<dbReference type="InterPro" id="IPR014016">
    <property type="entry name" value="UvrD-like_ATP-bd"/>
</dbReference>
<dbReference type="Pfam" id="PF13361">
    <property type="entry name" value="UvrD_C"/>
    <property type="match status" value="2"/>
</dbReference>
<dbReference type="Proteomes" id="UP000197065">
    <property type="component" value="Unassembled WGS sequence"/>
</dbReference>
<dbReference type="PANTHER" id="PTHR40084">
    <property type="entry name" value="PHOSPHOHYDROLASE, PHP FAMILY"/>
    <property type="match status" value="1"/>
</dbReference>
<organism evidence="9 10">
    <name type="scientific">Arboricoccus pini</name>
    <dbReference type="NCBI Taxonomy" id="1963835"/>
    <lineage>
        <taxon>Bacteria</taxon>
        <taxon>Pseudomonadati</taxon>
        <taxon>Pseudomonadota</taxon>
        <taxon>Alphaproteobacteria</taxon>
        <taxon>Geminicoccales</taxon>
        <taxon>Geminicoccaceae</taxon>
        <taxon>Arboricoccus</taxon>
    </lineage>
</organism>
<dbReference type="GO" id="GO:0140097">
    <property type="term" value="F:catalytic activity, acting on DNA"/>
    <property type="evidence" value="ECO:0007669"/>
    <property type="project" value="UniProtKB-ARBA"/>
</dbReference>
<name>A0A212S2M3_9PROT</name>
<evidence type="ECO:0000259" key="8">
    <source>
        <dbReference type="PROSITE" id="PS51217"/>
    </source>
</evidence>
<accession>A0A212S2M3</accession>
<feature type="region of interest" description="Disordered" evidence="6">
    <location>
        <begin position="1020"/>
        <end position="1056"/>
    </location>
</feature>
<dbReference type="PROSITE" id="PS51198">
    <property type="entry name" value="UVRD_HELICASE_ATP_BIND"/>
    <property type="match status" value="1"/>
</dbReference>
<feature type="binding site" evidence="5">
    <location>
        <begin position="501"/>
        <end position="508"/>
    </location>
    <ligand>
        <name>ATP</name>
        <dbReference type="ChEBI" id="CHEBI:30616"/>
    </ligand>
</feature>
<dbReference type="SUPFAM" id="SSF52540">
    <property type="entry name" value="P-loop containing nucleoside triphosphate hydrolases"/>
    <property type="match status" value="1"/>
</dbReference>
<dbReference type="PROSITE" id="PS51217">
    <property type="entry name" value="UVRD_HELICASE_CTER"/>
    <property type="match status" value="1"/>
</dbReference>
<dbReference type="InterPro" id="IPR027417">
    <property type="entry name" value="P-loop_NTPase"/>
</dbReference>
<dbReference type="Gene3D" id="3.20.20.140">
    <property type="entry name" value="Metal-dependent hydrolases"/>
    <property type="match status" value="1"/>
</dbReference>
<feature type="domain" description="UvrD-like helicase ATP-binding" evidence="7">
    <location>
        <begin position="480"/>
        <end position="743"/>
    </location>
</feature>
<sequence>MIPSIPATMQTYLADLHVHSKYSRATSRDLDLEHLAWWAARKGIEVVATGDCVHPAWLAELKDKLLPAGEGLFRLKPEIEAAVLATLPAACRRPVRFMLSTEISTIYKKGEKTRKVHHLIYAPDFATVDALAARLGRIGNIASDGRPILGLDSRDLLEVTLASGPEAYLVPAHIWTPWFAAMGSQSGFDSIDACYGDLASHIFAVETGLSSDPAMNWRLSSLDRFRLTSNSDAHSPGKLGREATRFSGEPSYLGIRAALETGEGYGGTVEFFPEEGKYHMDGHRACEVRLDPKETLALEGRCPVCGHRVTVGVAHRVELLADRSEAEASPPPTAGAVTSLVPLPEILSEIMQSGVATKRVAHAYDRATAALGPELALLEMLPLEDIRKADALVAEAVARLRAGQVIREPGYDGEYGVIRLFEARELTRLTKGAMLFEASMASRPVPARRKAAPEPAATTLPMPGPAETPVPVSTRTGILAALDADQAEAAALSECTLIVQAGPGSGKTRMITHRLAHLVAEQGVAPGACLAVTFTRRATEEMQTRLRLLLGPRADQVEVLSFHALGLLILRADGHRLGLPAGFRLADEAERRAHLSAAMGCSDRDAGRLLKEVSRLKRTGQEGEGDAARAKAHLWAQGLAEGWVDFDDLVGLTVRLLEQHAELRDRWSQRFAHIVADEFQDIDEQQYRLLLLLAGKKAHLCVIGDPHQAIYGFRGADSSCFARLRADYPDAQELRLGRNYRSSATIVAAASALIGDKAAIPQRPKGQPIILHAAADETAEAAFVAATIETLIGGHDMLAAQRDSGRAGNDARALGFADIAILYRTDAQARALRQALDEAGIPHKKSSPDRLATHPGVMLILASLPAGEASLTERLDQAIAAAEQQNKTHLAALAEAKAWLRSLAATAGDERALREQVALATELDFHDARAARVALLTMHAAKGLEFPVVFVVGLETGITPFAFGDGIPEDEAEERRLFYVAMTRAMDRLYLTRAARRFWQGSQRMLPPSPYLEAFDATLTTANSQPANPRRRARQLSMFELPAGPKPRQHAGRKAG</sequence>
<keyword evidence="3 5" id="KW-0347">Helicase</keyword>
<evidence type="ECO:0000256" key="6">
    <source>
        <dbReference type="SAM" id="MobiDB-lite"/>
    </source>
</evidence>
<dbReference type="CDD" id="cd18807">
    <property type="entry name" value="SF1_C_UvrD"/>
    <property type="match status" value="1"/>
</dbReference>
<dbReference type="SUPFAM" id="SSF89550">
    <property type="entry name" value="PHP domain-like"/>
    <property type="match status" value="1"/>
</dbReference>
<dbReference type="Gene3D" id="3.40.50.300">
    <property type="entry name" value="P-loop containing nucleotide triphosphate hydrolases"/>
    <property type="match status" value="3"/>
</dbReference>
<feature type="compositionally biased region" description="Basic residues" evidence="6">
    <location>
        <begin position="1047"/>
        <end position="1056"/>
    </location>
</feature>
<evidence type="ECO:0000313" key="9">
    <source>
        <dbReference type="EMBL" id="SNB79357.1"/>
    </source>
</evidence>
<dbReference type="GO" id="GO:0016787">
    <property type="term" value="F:hydrolase activity"/>
    <property type="evidence" value="ECO:0007669"/>
    <property type="project" value="UniProtKB-UniRule"/>
</dbReference>
<evidence type="ECO:0000256" key="4">
    <source>
        <dbReference type="ARBA" id="ARBA00022840"/>
    </source>
</evidence>
<dbReference type="Pfam" id="PF00580">
    <property type="entry name" value="UvrD-helicase"/>
    <property type="match status" value="1"/>
</dbReference>
<evidence type="ECO:0000256" key="5">
    <source>
        <dbReference type="PROSITE-ProRule" id="PRU00560"/>
    </source>
</evidence>
<dbReference type="CDD" id="cd17932">
    <property type="entry name" value="DEXQc_UvrD"/>
    <property type="match status" value="1"/>
</dbReference>
<keyword evidence="2 5" id="KW-0378">Hydrolase</keyword>
<proteinExistence type="predicted"/>
<dbReference type="AlphaFoldDB" id="A0A212S2M3"/>
<evidence type="ECO:0000256" key="3">
    <source>
        <dbReference type="ARBA" id="ARBA00022806"/>
    </source>
</evidence>
<feature type="domain" description="UvrD-like helicase C-terminal" evidence="8">
    <location>
        <begin position="738"/>
        <end position="987"/>
    </location>
</feature>
<feature type="region of interest" description="Disordered" evidence="6">
    <location>
        <begin position="446"/>
        <end position="466"/>
    </location>
</feature>